<proteinExistence type="inferred from homology"/>
<dbReference type="EC" id="2.1.1.-" evidence="3"/>
<dbReference type="GO" id="GO:0003677">
    <property type="term" value="F:DNA binding"/>
    <property type="evidence" value="ECO:0007669"/>
    <property type="project" value="InterPro"/>
</dbReference>
<dbReference type="OrthoDB" id="9773060at2"/>
<comment type="similarity">
    <text evidence="3">Belongs to the N(4)/N(6)-methyltransferase family.</text>
</comment>
<evidence type="ECO:0000259" key="4">
    <source>
        <dbReference type="Pfam" id="PF01555"/>
    </source>
</evidence>
<dbReference type="EMBL" id="CP002343">
    <property type="protein sequence ID" value="ADU46721.1"/>
    <property type="molecule type" value="Genomic_DNA"/>
</dbReference>
<reference evidence="5 6" key="1">
    <citation type="journal article" date="2010" name="Stand. Genomic Sci.">
        <title>Complete genome sequence of Intrasporangium calvum type strain (7 KIP).</title>
        <authorList>
            <person name="Del Rio T.G."/>
            <person name="Chertkov O."/>
            <person name="Yasawong M."/>
            <person name="Lucas S."/>
            <person name="Deshpande S."/>
            <person name="Cheng J.F."/>
            <person name="Detter C."/>
            <person name="Tapia R."/>
            <person name="Han C."/>
            <person name="Goodwin L."/>
            <person name="Pitluck S."/>
            <person name="Liolios K."/>
            <person name="Ivanova N."/>
            <person name="Mavromatis K."/>
            <person name="Pati A."/>
            <person name="Chen A."/>
            <person name="Palaniappan K."/>
            <person name="Land M."/>
            <person name="Hauser L."/>
            <person name="Chang Y.J."/>
            <person name="Jeffries C.D."/>
            <person name="Rohde M."/>
            <person name="Pukall R."/>
            <person name="Sikorski J."/>
            <person name="Goker M."/>
            <person name="Woyke T."/>
            <person name="Bristow J."/>
            <person name="Eisen J.A."/>
            <person name="Markowitz V."/>
            <person name="Hugenholtz P."/>
            <person name="Kyrpides N.C."/>
            <person name="Klenk H.P."/>
            <person name="Lapidus A."/>
        </authorList>
    </citation>
    <scope>NUCLEOTIDE SEQUENCE [LARGE SCALE GENOMIC DNA]</scope>
    <source>
        <strain evidence="6">ATCC 23552 / DSM 43043 / JCM 3097 / NBRC 12989 / 7 KIP</strain>
    </source>
</reference>
<gene>
    <name evidence="5" type="ordered locus">Intca_0160</name>
</gene>
<dbReference type="InterPro" id="IPR001091">
    <property type="entry name" value="RM_Methyltransferase"/>
</dbReference>
<dbReference type="STRING" id="710696.Intca_0160"/>
<name>E6SFI3_INTC7</name>
<sequence length="225" mass="24178">MPRPPLPPYLTATASELVAERAAGADGADEDVHFTEHLATEVIERLSEPGDLVLDPFAGFGTTLLVADRLGRRGLGVELLPERVDVVRARVPAATIVEGDARGLHRLLPDAGPVALCLTSPPYRTANDHPHDPLTAYTLVAGSYASYLADLASIAQALRRILRPGGHLVLNVANIRHAGHTTALAWDVARAVGAVLPFQGETVVHWDTLPHDFTGDYLLTFRRES</sequence>
<accession>E6SFI3</accession>
<evidence type="ECO:0000256" key="2">
    <source>
        <dbReference type="ARBA" id="ARBA00022679"/>
    </source>
</evidence>
<dbReference type="PRINTS" id="PR00508">
    <property type="entry name" value="S21N4MTFRASE"/>
</dbReference>
<dbReference type="GO" id="GO:0032259">
    <property type="term" value="P:methylation"/>
    <property type="evidence" value="ECO:0007669"/>
    <property type="project" value="UniProtKB-KW"/>
</dbReference>
<dbReference type="Pfam" id="PF01555">
    <property type="entry name" value="N6_N4_Mtase"/>
    <property type="match status" value="1"/>
</dbReference>
<evidence type="ECO:0000313" key="5">
    <source>
        <dbReference type="EMBL" id="ADU46721.1"/>
    </source>
</evidence>
<dbReference type="Gene3D" id="3.40.50.150">
    <property type="entry name" value="Vaccinia Virus protein VP39"/>
    <property type="match status" value="2"/>
</dbReference>
<feature type="domain" description="DNA methylase N-4/N-6" evidence="4">
    <location>
        <begin position="34"/>
        <end position="86"/>
    </location>
</feature>
<organism evidence="5 6">
    <name type="scientific">Intrasporangium calvum (strain ATCC 23552 / DSM 43043 / JCM 3097 / NBRC 12989 / NCIMB 10167 / NRRL B-3866 / 7 KIP)</name>
    <dbReference type="NCBI Taxonomy" id="710696"/>
    <lineage>
        <taxon>Bacteria</taxon>
        <taxon>Bacillati</taxon>
        <taxon>Actinomycetota</taxon>
        <taxon>Actinomycetes</taxon>
        <taxon>Micrococcales</taxon>
        <taxon>Intrasporangiaceae</taxon>
        <taxon>Intrasporangium</taxon>
    </lineage>
</organism>
<dbReference type="InterPro" id="IPR029063">
    <property type="entry name" value="SAM-dependent_MTases_sf"/>
</dbReference>
<dbReference type="GO" id="GO:0008170">
    <property type="term" value="F:N-methyltransferase activity"/>
    <property type="evidence" value="ECO:0007669"/>
    <property type="project" value="InterPro"/>
</dbReference>
<keyword evidence="6" id="KW-1185">Reference proteome</keyword>
<dbReference type="KEGG" id="ica:Intca_0160"/>
<protein>
    <recommendedName>
        <fullName evidence="3">Methyltransferase</fullName>
        <ecNumber evidence="3">2.1.1.-</ecNumber>
    </recommendedName>
</protein>
<dbReference type="eggNOG" id="COG0863">
    <property type="taxonomic scope" value="Bacteria"/>
</dbReference>
<dbReference type="InterPro" id="IPR002941">
    <property type="entry name" value="DNA_methylase_N4/N6"/>
</dbReference>
<dbReference type="AlphaFoldDB" id="E6SFI3"/>
<dbReference type="Proteomes" id="UP000008914">
    <property type="component" value="Chromosome"/>
</dbReference>
<evidence type="ECO:0000256" key="1">
    <source>
        <dbReference type="ARBA" id="ARBA00022603"/>
    </source>
</evidence>
<evidence type="ECO:0000256" key="3">
    <source>
        <dbReference type="RuleBase" id="RU362026"/>
    </source>
</evidence>
<evidence type="ECO:0000313" key="6">
    <source>
        <dbReference type="Proteomes" id="UP000008914"/>
    </source>
</evidence>
<dbReference type="CDD" id="cd02440">
    <property type="entry name" value="AdoMet_MTases"/>
    <property type="match status" value="1"/>
</dbReference>
<keyword evidence="2" id="KW-0808">Transferase</keyword>
<dbReference type="SUPFAM" id="SSF53335">
    <property type="entry name" value="S-adenosyl-L-methionine-dependent methyltransferases"/>
    <property type="match status" value="1"/>
</dbReference>
<keyword evidence="1 5" id="KW-0489">Methyltransferase</keyword>
<dbReference type="HOGENOM" id="CLU_107995_0_0_11"/>
<dbReference type="RefSeq" id="WP_013491043.1">
    <property type="nucleotide sequence ID" value="NC_014830.1"/>
</dbReference>